<gene>
    <name evidence="2" type="ORF">SK128_010833</name>
</gene>
<dbReference type="Proteomes" id="UP001381693">
    <property type="component" value="Unassembled WGS sequence"/>
</dbReference>
<comment type="caution">
    <text evidence="2">The sequence shown here is derived from an EMBL/GenBank/DDBJ whole genome shotgun (WGS) entry which is preliminary data.</text>
</comment>
<name>A0AAN9A3T4_HALRR</name>
<keyword evidence="3" id="KW-1185">Reference proteome</keyword>
<dbReference type="AlphaFoldDB" id="A0AAN9A3T4"/>
<feature type="region of interest" description="Disordered" evidence="1">
    <location>
        <begin position="41"/>
        <end position="81"/>
    </location>
</feature>
<evidence type="ECO:0000313" key="3">
    <source>
        <dbReference type="Proteomes" id="UP001381693"/>
    </source>
</evidence>
<feature type="non-terminal residue" evidence="2">
    <location>
        <position position="81"/>
    </location>
</feature>
<organism evidence="2 3">
    <name type="scientific">Halocaridina rubra</name>
    <name type="common">Hawaiian red shrimp</name>
    <dbReference type="NCBI Taxonomy" id="373956"/>
    <lineage>
        <taxon>Eukaryota</taxon>
        <taxon>Metazoa</taxon>
        <taxon>Ecdysozoa</taxon>
        <taxon>Arthropoda</taxon>
        <taxon>Crustacea</taxon>
        <taxon>Multicrustacea</taxon>
        <taxon>Malacostraca</taxon>
        <taxon>Eumalacostraca</taxon>
        <taxon>Eucarida</taxon>
        <taxon>Decapoda</taxon>
        <taxon>Pleocyemata</taxon>
        <taxon>Caridea</taxon>
        <taxon>Atyoidea</taxon>
        <taxon>Atyidae</taxon>
        <taxon>Halocaridina</taxon>
    </lineage>
</organism>
<evidence type="ECO:0000313" key="2">
    <source>
        <dbReference type="EMBL" id="KAK7071440.1"/>
    </source>
</evidence>
<feature type="compositionally biased region" description="Polar residues" evidence="1">
    <location>
        <begin position="45"/>
        <end position="64"/>
    </location>
</feature>
<dbReference type="EMBL" id="JAXCGZ010014557">
    <property type="protein sequence ID" value="KAK7071440.1"/>
    <property type="molecule type" value="Genomic_DNA"/>
</dbReference>
<accession>A0AAN9A3T4</accession>
<reference evidence="2 3" key="1">
    <citation type="submission" date="2023-11" db="EMBL/GenBank/DDBJ databases">
        <title>Halocaridina rubra genome assembly.</title>
        <authorList>
            <person name="Smith C."/>
        </authorList>
    </citation>
    <scope>NUCLEOTIDE SEQUENCE [LARGE SCALE GENOMIC DNA]</scope>
    <source>
        <strain evidence="2">EP-1</strain>
        <tissue evidence="2">Whole</tissue>
    </source>
</reference>
<feature type="non-terminal residue" evidence="2">
    <location>
        <position position="1"/>
    </location>
</feature>
<sequence>YKQEEDGYFRLQTIRYESIELTQEGDDNMQVVDRDEEEEIGDSCDNMSSSSTPASLITPTSAPSSAPIGTALTHNKLVPDI</sequence>
<protein>
    <submittedName>
        <fullName evidence="2">Uncharacterized protein</fullName>
    </submittedName>
</protein>
<evidence type="ECO:0000256" key="1">
    <source>
        <dbReference type="SAM" id="MobiDB-lite"/>
    </source>
</evidence>
<proteinExistence type="predicted"/>